<accession>A0A6V4WHS2</accession>
<evidence type="ECO:0000259" key="5">
    <source>
        <dbReference type="PROSITE" id="PS51462"/>
    </source>
</evidence>
<proteinExistence type="predicted"/>
<evidence type="ECO:0000256" key="1">
    <source>
        <dbReference type="ARBA" id="ARBA00022737"/>
    </source>
</evidence>
<dbReference type="InterPro" id="IPR002110">
    <property type="entry name" value="Ankyrin_rpt"/>
</dbReference>
<reference evidence="6" key="1">
    <citation type="submission" date="2021-01" db="EMBL/GenBank/DDBJ databases">
        <authorList>
            <person name="Corre E."/>
            <person name="Pelletier E."/>
            <person name="Niang G."/>
            <person name="Scheremetjew M."/>
            <person name="Finn R."/>
            <person name="Kale V."/>
            <person name="Holt S."/>
            <person name="Cochrane G."/>
            <person name="Meng A."/>
            <person name="Brown T."/>
            <person name="Cohen L."/>
        </authorList>
    </citation>
    <scope>NUCLEOTIDE SEQUENCE</scope>
    <source>
        <strain evidence="6">UIO037</strain>
    </source>
</reference>
<gene>
    <name evidence="6" type="ORF">CPOL0286_LOCUS1162</name>
</gene>
<sequence length="552" mass="58847">MAEVVHTSLRGHTEDRVDVYRPRSDVVGLKMRGNGGYLELKLRMEKDGAGWEKWKKHGCSSDQEAESMARSIDHDSASIEAAPEVACLDVHVAKRRLQARVDGAVIEQTELMVSVGARGSAPTPPAQTWRTVAVEGKRKDCEATARQMISICRAQALGREVQTCGYPAFVLDVASQAAGLAPMQRQPPPDTKRIAFATNGFSVVVVRQPSTGRWLAVNETRGRGWWLPAGHVDRGQTFIEAALAETREEAGLAVDLKGILAIEHTLTSESHARMRVVFYAEPSDPAAPPKAVADSESLGAAWMRTDELRAKRHVPPPLGLRGKELLQWAEHVEAGGPIVPLALLQEETDGPAAALRLQQQQPQIHQLQPQAHQGEPQALSERAVTGATGRAAAAAAQDDEVRASGADEIGTATGGGRCGDELAALLAAVESGDTCLARRALLAGASACASINAKQWTVLHVAAARVDASMARVLLLGGADPNARTHKGRTPLHMAADRRSMGMARVLLLGGADPTARDADGQSCLDWCPAHELALAQLLRSYHGVNEVVPVA</sequence>
<feature type="compositionally biased region" description="Low complexity" evidence="4">
    <location>
        <begin position="358"/>
        <end position="373"/>
    </location>
</feature>
<evidence type="ECO:0000256" key="4">
    <source>
        <dbReference type="SAM" id="MobiDB-lite"/>
    </source>
</evidence>
<dbReference type="Pfam" id="PF00293">
    <property type="entry name" value="NUDIX"/>
    <property type="match status" value="1"/>
</dbReference>
<keyword evidence="1" id="KW-0677">Repeat</keyword>
<dbReference type="InterPro" id="IPR000086">
    <property type="entry name" value="NUDIX_hydrolase_dom"/>
</dbReference>
<dbReference type="InterPro" id="IPR036770">
    <property type="entry name" value="Ankyrin_rpt-contain_sf"/>
</dbReference>
<evidence type="ECO:0000256" key="3">
    <source>
        <dbReference type="PROSITE-ProRule" id="PRU00023"/>
    </source>
</evidence>
<evidence type="ECO:0000313" key="6">
    <source>
        <dbReference type="EMBL" id="CAE2195808.1"/>
    </source>
</evidence>
<dbReference type="SUPFAM" id="SSF48403">
    <property type="entry name" value="Ankyrin repeat"/>
    <property type="match status" value="1"/>
</dbReference>
<dbReference type="InterPro" id="IPR015797">
    <property type="entry name" value="NUDIX_hydrolase-like_dom_sf"/>
</dbReference>
<name>A0A6V4WHS2_9EUKA</name>
<dbReference type="AlphaFoldDB" id="A0A6V4WHS2"/>
<evidence type="ECO:0000256" key="2">
    <source>
        <dbReference type="ARBA" id="ARBA00023043"/>
    </source>
</evidence>
<dbReference type="PANTHER" id="PTHR24171">
    <property type="entry name" value="ANKYRIN REPEAT DOMAIN-CONTAINING PROTEIN 39-RELATED"/>
    <property type="match status" value="1"/>
</dbReference>
<protein>
    <recommendedName>
        <fullName evidence="5">Nudix hydrolase domain-containing protein</fullName>
    </recommendedName>
</protein>
<dbReference type="PROSITE" id="PS50297">
    <property type="entry name" value="ANK_REP_REGION"/>
    <property type="match status" value="1"/>
</dbReference>
<dbReference type="PROSITE" id="PS51462">
    <property type="entry name" value="NUDIX"/>
    <property type="match status" value="1"/>
</dbReference>
<dbReference type="SMART" id="SM00248">
    <property type="entry name" value="ANK"/>
    <property type="match status" value="2"/>
</dbReference>
<dbReference type="EMBL" id="HBKO01002322">
    <property type="protein sequence ID" value="CAE2195808.1"/>
    <property type="molecule type" value="Transcribed_RNA"/>
</dbReference>
<dbReference type="SUPFAM" id="SSF55811">
    <property type="entry name" value="Nudix"/>
    <property type="match status" value="1"/>
</dbReference>
<keyword evidence="2 3" id="KW-0040">ANK repeat</keyword>
<dbReference type="Pfam" id="PF12796">
    <property type="entry name" value="Ank_2"/>
    <property type="match status" value="1"/>
</dbReference>
<feature type="repeat" description="ANK" evidence="3">
    <location>
        <begin position="487"/>
        <end position="519"/>
    </location>
</feature>
<feature type="repeat" description="ANK" evidence="3">
    <location>
        <begin position="454"/>
        <end position="486"/>
    </location>
</feature>
<feature type="compositionally biased region" description="Low complexity" evidence="4">
    <location>
        <begin position="381"/>
        <end position="396"/>
    </location>
</feature>
<dbReference type="PROSITE" id="PS50088">
    <property type="entry name" value="ANK_REPEAT"/>
    <property type="match status" value="2"/>
</dbReference>
<dbReference type="Gene3D" id="1.25.40.20">
    <property type="entry name" value="Ankyrin repeat-containing domain"/>
    <property type="match status" value="1"/>
</dbReference>
<dbReference type="Gene3D" id="3.90.79.10">
    <property type="entry name" value="Nucleoside Triphosphate Pyrophosphohydrolase"/>
    <property type="match status" value="1"/>
</dbReference>
<feature type="domain" description="Nudix hydrolase" evidence="5">
    <location>
        <begin position="196"/>
        <end position="327"/>
    </location>
</feature>
<organism evidence="6">
    <name type="scientific">Prymnesium polylepis</name>
    <dbReference type="NCBI Taxonomy" id="72548"/>
    <lineage>
        <taxon>Eukaryota</taxon>
        <taxon>Haptista</taxon>
        <taxon>Haptophyta</taxon>
        <taxon>Prymnesiophyceae</taxon>
        <taxon>Prymnesiales</taxon>
        <taxon>Prymnesiaceae</taxon>
        <taxon>Prymnesium</taxon>
    </lineage>
</organism>
<feature type="region of interest" description="Disordered" evidence="4">
    <location>
        <begin position="358"/>
        <end position="399"/>
    </location>
</feature>